<organism evidence="1 2">
    <name type="scientific">Gymnopilus junonius</name>
    <name type="common">Spectacular rustgill mushroom</name>
    <name type="synonym">Gymnopilus spectabilis subsp. junonius</name>
    <dbReference type="NCBI Taxonomy" id="109634"/>
    <lineage>
        <taxon>Eukaryota</taxon>
        <taxon>Fungi</taxon>
        <taxon>Dikarya</taxon>
        <taxon>Basidiomycota</taxon>
        <taxon>Agaricomycotina</taxon>
        <taxon>Agaricomycetes</taxon>
        <taxon>Agaricomycetidae</taxon>
        <taxon>Agaricales</taxon>
        <taxon>Agaricineae</taxon>
        <taxon>Hymenogastraceae</taxon>
        <taxon>Gymnopilus</taxon>
    </lineage>
</organism>
<dbReference type="AlphaFoldDB" id="A0A9P5N9S3"/>
<dbReference type="EMBL" id="JADNYJ010000254">
    <property type="protein sequence ID" value="KAF8872838.1"/>
    <property type="molecule type" value="Genomic_DNA"/>
</dbReference>
<dbReference type="Proteomes" id="UP000724874">
    <property type="component" value="Unassembled WGS sequence"/>
</dbReference>
<proteinExistence type="predicted"/>
<comment type="caution">
    <text evidence="1">The sequence shown here is derived from an EMBL/GenBank/DDBJ whole genome shotgun (WGS) entry which is preliminary data.</text>
</comment>
<sequence>SASQGKIFWLDGNTLSVDGSQVGILKERDKVSLSSFLQSHDGRRLESEISLQKMRQ</sequence>
<name>A0A9P5N9S3_GYMJU</name>
<protein>
    <submittedName>
        <fullName evidence="1">Uncharacterized protein</fullName>
    </submittedName>
</protein>
<feature type="non-terminal residue" evidence="1">
    <location>
        <position position="1"/>
    </location>
</feature>
<dbReference type="OrthoDB" id="1724443at2759"/>
<accession>A0A9P5N9S3</accession>
<keyword evidence="2" id="KW-1185">Reference proteome</keyword>
<evidence type="ECO:0000313" key="2">
    <source>
        <dbReference type="Proteomes" id="UP000724874"/>
    </source>
</evidence>
<evidence type="ECO:0000313" key="1">
    <source>
        <dbReference type="EMBL" id="KAF8872838.1"/>
    </source>
</evidence>
<gene>
    <name evidence="1" type="ORF">CPB84DRAFT_1691156</name>
</gene>
<reference evidence="1" key="1">
    <citation type="submission" date="2020-11" db="EMBL/GenBank/DDBJ databases">
        <authorList>
            <consortium name="DOE Joint Genome Institute"/>
            <person name="Ahrendt S."/>
            <person name="Riley R."/>
            <person name="Andreopoulos W."/>
            <person name="LaButti K."/>
            <person name="Pangilinan J."/>
            <person name="Ruiz-duenas F.J."/>
            <person name="Barrasa J.M."/>
            <person name="Sanchez-Garcia M."/>
            <person name="Camarero S."/>
            <person name="Miyauchi S."/>
            <person name="Serrano A."/>
            <person name="Linde D."/>
            <person name="Babiker R."/>
            <person name="Drula E."/>
            <person name="Ayuso-Fernandez I."/>
            <person name="Pacheco R."/>
            <person name="Padilla G."/>
            <person name="Ferreira P."/>
            <person name="Barriuso J."/>
            <person name="Kellner H."/>
            <person name="Castanera R."/>
            <person name="Alfaro M."/>
            <person name="Ramirez L."/>
            <person name="Pisabarro A.G."/>
            <person name="Kuo A."/>
            <person name="Tritt A."/>
            <person name="Lipzen A."/>
            <person name="He G."/>
            <person name="Yan M."/>
            <person name="Ng V."/>
            <person name="Cullen D."/>
            <person name="Martin F."/>
            <person name="Rosso M.-N."/>
            <person name="Henrissat B."/>
            <person name="Hibbett D."/>
            <person name="Martinez A.T."/>
            <person name="Grigoriev I.V."/>
        </authorList>
    </citation>
    <scope>NUCLEOTIDE SEQUENCE</scope>
    <source>
        <strain evidence="1">AH 44721</strain>
    </source>
</reference>